<dbReference type="AlphaFoldDB" id="A0AAV4NTN3"/>
<proteinExistence type="predicted"/>
<protein>
    <submittedName>
        <fullName evidence="2">Uncharacterized protein</fullName>
    </submittedName>
</protein>
<organism evidence="2 3">
    <name type="scientific">Caerostris extrusa</name>
    <name type="common">Bark spider</name>
    <name type="synonym">Caerostris bankana</name>
    <dbReference type="NCBI Taxonomy" id="172846"/>
    <lineage>
        <taxon>Eukaryota</taxon>
        <taxon>Metazoa</taxon>
        <taxon>Ecdysozoa</taxon>
        <taxon>Arthropoda</taxon>
        <taxon>Chelicerata</taxon>
        <taxon>Arachnida</taxon>
        <taxon>Araneae</taxon>
        <taxon>Araneomorphae</taxon>
        <taxon>Entelegynae</taxon>
        <taxon>Araneoidea</taxon>
        <taxon>Araneidae</taxon>
        <taxon>Caerostris</taxon>
    </lineage>
</organism>
<gene>
    <name evidence="2" type="ORF">CEXT_750191</name>
</gene>
<feature type="compositionally biased region" description="Polar residues" evidence="1">
    <location>
        <begin position="89"/>
        <end position="98"/>
    </location>
</feature>
<comment type="caution">
    <text evidence="2">The sequence shown here is derived from an EMBL/GenBank/DDBJ whole genome shotgun (WGS) entry which is preliminary data.</text>
</comment>
<keyword evidence="3" id="KW-1185">Reference proteome</keyword>
<dbReference type="Proteomes" id="UP001054945">
    <property type="component" value="Unassembled WGS sequence"/>
</dbReference>
<feature type="region of interest" description="Disordered" evidence="1">
    <location>
        <begin position="89"/>
        <end position="125"/>
    </location>
</feature>
<evidence type="ECO:0000313" key="3">
    <source>
        <dbReference type="Proteomes" id="UP001054945"/>
    </source>
</evidence>
<reference evidence="2 3" key="1">
    <citation type="submission" date="2021-06" db="EMBL/GenBank/DDBJ databases">
        <title>Caerostris extrusa draft genome.</title>
        <authorList>
            <person name="Kono N."/>
            <person name="Arakawa K."/>
        </authorList>
    </citation>
    <scope>NUCLEOTIDE SEQUENCE [LARGE SCALE GENOMIC DNA]</scope>
</reference>
<evidence type="ECO:0000313" key="2">
    <source>
        <dbReference type="EMBL" id="GIX88285.1"/>
    </source>
</evidence>
<dbReference type="EMBL" id="BPLR01003747">
    <property type="protein sequence ID" value="GIX88285.1"/>
    <property type="molecule type" value="Genomic_DNA"/>
</dbReference>
<evidence type="ECO:0000256" key="1">
    <source>
        <dbReference type="SAM" id="MobiDB-lite"/>
    </source>
</evidence>
<sequence>MVFRTPTLNVDANESNYRALKSAKFEFNPQEHWPSSFKGKKHFNKPAYGFPAQDPNLVFSHSHCMSIQRKEMNPNSCAIPKALHQLQAKTSIPIQKNKTAPRCREGEKTIPPPLIKNGGGGGEVL</sequence>
<name>A0AAV4NTN3_CAEEX</name>
<accession>A0AAV4NTN3</accession>